<feature type="compositionally biased region" description="Polar residues" evidence="5">
    <location>
        <begin position="918"/>
        <end position="931"/>
    </location>
</feature>
<feature type="region of interest" description="Disordered" evidence="5">
    <location>
        <begin position="916"/>
        <end position="948"/>
    </location>
</feature>
<evidence type="ECO:0000256" key="3">
    <source>
        <dbReference type="ARBA" id="ARBA00022824"/>
    </source>
</evidence>
<keyword evidence="8" id="KW-1185">Reference proteome</keyword>
<evidence type="ECO:0000256" key="5">
    <source>
        <dbReference type="SAM" id="MobiDB-lite"/>
    </source>
</evidence>
<dbReference type="PANTHER" id="PTHR40787">
    <property type="entry name" value="SECRETED PROTEIN"/>
    <property type="match status" value="1"/>
</dbReference>
<keyword evidence="4" id="KW-0653">Protein transport</keyword>
<evidence type="ECO:0000256" key="2">
    <source>
        <dbReference type="ARBA" id="ARBA00022448"/>
    </source>
</evidence>
<reference evidence="7 8" key="1">
    <citation type="submission" date="2019-04" db="EMBL/GenBank/DDBJ databases">
        <authorList>
            <consortium name="DOE Joint Genome Institute"/>
            <person name="Mondo S."/>
            <person name="Kjaerbolling I."/>
            <person name="Vesth T."/>
            <person name="Frisvad J.C."/>
            <person name="Nybo J.L."/>
            <person name="Theobald S."/>
            <person name="Kildgaard S."/>
            <person name="Isbrandt T."/>
            <person name="Kuo A."/>
            <person name="Sato A."/>
            <person name="Lyhne E.K."/>
            <person name="Kogle M.E."/>
            <person name="Wiebenga A."/>
            <person name="Kun R.S."/>
            <person name="Lubbers R.J."/>
            <person name="Makela M.R."/>
            <person name="Barry K."/>
            <person name="Chovatia M."/>
            <person name="Clum A."/>
            <person name="Daum C."/>
            <person name="Haridas S."/>
            <person name="He G."/>
            <person name="LaButti K."/>
            <person name="Lipzen A."/>
            <person name="Riley R."/>
            <person name="Salamov A."/>
            <person name="Simmons B.A."/>
            <person name="Magnuson J.K."/>
            <person name="Henrissat B."/>
            <person name="Mortensen U.H."/>
            <person name="Larsen T.O."/>
            <person name="Devries R.P."/>
            <person name="Grigoriev I.V."/>
            <person name="Machida M."/>
            <person name="Baker S.E."/>
            <person name="Andersen M.R."/>
            <person name="Cantor M.N."/>
            <person name="Hua S.X."/>
        </authorList>
    </citation>
    <scope>NUCLEOTIDE SEQUENCE [LARGE SCALE GENOMIC DNA]</scope>
    <source>
        <strain evidence="7 8">CBS 117616</strain>
    </source>
</reference>
<evidence type="ECO:0000259" key="6">
    <source>
        <dbReference type="Pfam" id="PF08314"/>
    </source>
</evidence>
<keyword evidence="2" id="KW-0813">Transport</keyword>
<evidence type="ECO:0000313" key="7">
    <source>
        <dbReference type="EMBL" id="KAE8414143.1"/>
    </source>
</evidence>
<feature type="domain" description="Sec39" evidence="6">
    <location>
        <begin position="62"/>
        <end position="847"/>
    </location>
</feature>
<accession>A0ABQ6WAI7</accession>
<organism evidence="7 8">
    <name type="scientific">Aspergillus pseudocaelatus</name>
    <dbReference type="NCBI Taxonomy" id="1825620"/>
    <lineage>
        <taxon>Eukaryota</taxon>
        <taxon>Fungi</taxon>
        <taxon>Dikarya</taxon>
        <taxon>Ascomycota</taxon>
        <taxon>Pezizomycotina</taxon>
        <taxon>Eurotiomycetes</taxon>
        <taxon>Eurotiomycetidae</taxon>
        <taxon>Eurotiales</taxon>
        <taxon>Aspergillaceae</taxon>
        <taxon>Aspergillus</taxon>
        <taxon>Aspergillus subgen. Circumdati</taxon>
    </lineage>
</organism>
<evidence type="ECO:0000256" key="4">
    <source>
        <dbReference type="ARBA" id="ARBA00022927"/>
    </source>
</evidence>
<dbReference type="EMBL" id="ML735791">
    <property type="protein sequence ID" value="KAE8414143.1"/>
    <property type="molecule type" value="Genomic_DNA"/>
</dbReference>
<protein>
    <submittedName>
        <fullName evidence="7">Sec39 domain-containing protein</fullName>
    </submittedName>
</protein>
<dbReference type="InterPro" id="IPR013244">
    <property type="entry name" value="Sec39_domain"/>
</dbReference>
<sequence>MRFFRSIRRFPPKLVRASAFDVFTKYCSRPHHPLYFPSFPPANEPLLNAMAISGRLSGAHAILLATHLCVTGNVSRLPQVQAQFPGYLPLERVLRIILTFLPESTAPQSYTPVLQELLDGHRSQTDGDDIDVSPVDSFSEAAAKKRVRTLRLLPLKYHDDEDSQDPADLLTQFLIHRAYRIDLETALQPLILELLLPFYQRLPTVRTWFISSLLPVLRLNYEYYPSQDETFSLDLLESMDSHTAINVLLSMTGAQKNSMDLVNNLRGLLGPWMYGSNRSKRRRLNQAAEANSISLPQVNTQQQSSNISGWQYVNEWLLARSLVDYESTVNAFLNWDGPEDTDLGGFEEENKKYNHDVSKDLNIRYGQSGLAVIYTTSDTGKSCLEGSIKVLSRVAKLLSLEDQLFTSPNNSALPSVTFDASQISSSSRVSLLQNALLVASNPLTSPSASSISFLSAILLSIKTLAELGHSVTCRTAANICLHSSQDTQLHELRNVVSSIARQTKFSHDWRDVRQQILWLQHWGSDKTEGNESNSPCHGLFWRVSRDVVEAEILKALLEIKEFNLAVDIYINSQTALSSAQVEEAVKEAIFTTYDNASNGNRTRGGMKRAYDILQAFQPHFPESVSFKEIRALISATHALSFYSLTLQHGVPFQPVSIRVHPDPLSLIEKVLDQNSKAYTKVDDLLAIGRNLVAAGFSSRLSDSDDVDLPPTSEEDAVVTAERRIMSLAISSALSSNDFGTAYSYILTRLTPPSLLSTSSPLTNPAVRDDISWRAVYNAGRYRDPALSSSSNLQAQIAQLSQRMELLSLALILVPSPDPLPEILGAWRRCDEEMNGLRAREAEEEELWDTKGDNLSSVPGGFGPTDSEQDAYETKKQHARRARAHNDRLNAEEAPMGLFEVARGAALALHKNAFPLNGAPTTADQQPTSSSHARGLSEDSTEERVRKRDVVSNMVTGGLVSGIGWVLGAQPVNR</sequence>
<gene>
    <name evidence="7" type="ORF">BDV36DRAFT_266096</name>
</gene>
<dbReference type="Proteomes" id="UP000325395">
    <property type="component" value="Unassembled WGS sequence"/>
</dbReference>
<dbReference type="PANTHER" id="PTHR40787:SF3">
    <property type="entry name" value="PROTEIN TRANSPORT PROTEIN SEC39"/>
    <property type="match status" value="1"/>
</dbReference>
<proteinExistence type="predicted"/>
<comment type="subcellular location">
    <subcellularLocation>
        <location evidence="1">Endoplasmic reticulum</location>
    </subcellularLocation>
</comment>
<keyword evidence="3" id="KW-0256">Endoplasmic reticulum</keyword>
<evidence type="ECO:0000313" key="8">
    <source>
        <dbReference type="Proteomes" id="UP000325395"/>
    </source>
</evidence>
<name>A0ABQ6WAI7_9EURO</name>
<dbReference type="Pfam" id="PF08314">
    <property type="entry name" value="Sec39"/>
    <property type="match status" value="1"/>
</dbReference>
<feature type="region of interest" description="Disordered" evidence="5">
    <location>
        <begin position="843"/>
        <end position="868"/>
    </location>
</feature>
<evidence type="ECO:0000256" key="1">
    <source>
        <dbReference type="ARBA" id="ARBA00004240"/>
    </source>
</evidence>